<dbReference type="RefSeq" id="WP_379143675.1">
    <property type="nucleotide sequence ID" value="NZ_JBHUEN010000043.1"/>
</dbReference>
<gene>
    <name evidence="2" type="ORF">ACFSCT_13900</name>
</gene>
<dbReference type="Proteomes" id="UP001597213">
    <property type="component" value="Unassembled WGS sequence"/>
</dbReference>
<evidence type="ECO:0000313" key="3">
    <source>
        <dbReference type="Proteomes" id="UP001597213"/>
    </source>
</evidence>
<keyword evidence="1" id="KW-0732">Signal</keyword>
<reference evidence="3" key="1">
    <citation type="journal article" date="2019" name="Int. J. Syst. Evol. Microbiol.">
        <title>The Global Catalogue of Microorganisms (GCM) 10K type strain sequencing project: providing services to taxonomists for standard genome sequencing and annotation.</title>
        <authorList>
            <consortium name="The Broad Institute Genomics Platform"/>
            <consortium name="The Broad Institute Genome Sequencing Center for Infectious Disease"/>
            <person name="Wu L."/>
            <person name="Ma J."/>
        </authorList>
    </citation>
    <scope>NUCLEOTIDE SEQUENCE [LARGE SCALE GENOMIC DNA]</scope>
    <source>
        <strain evidence="3">CCUG 56029</strain>
    </source>
</reference>
<dbReference type="EMBL" id="JBHUEN010000043">
    <property type="protein sequence ID" value="MFD1882812.1"/>
    <property type="molecule type" value="Genomic_DNA"/>
</dbReference>
<proteinExistence type="predicted"/>
<name>A0ABW4R9M9_9RHOB</name>
<organism evidence="2 3">
    <name type="scientific">Paracoccus pacificus</name>
    <dbReference type="NCBI Taxonomy" id="1463598"/>
    <lineage>
        <taxon>Bacteria</taxon>
        <taxon>Pseudomonadati</taxon>
        <taxon>Pseudomonadota</taxon>
        <taxon>Alphaproteobacteria</taxon>
        <taxon>Rhodobacterales</taxon>
        <taxon>Paracoccaceae</taxon>
        <taxon>Paracoccus</taxon>
    </lineage>
</organism>
<feature type="chain" id="PRO_5045182826" evidence="1">
    <location>
        <begin position="21"/>
        <end position="99"/>
    </location>
</feature>
<sequence>MRLGITVLAVSFVTVTPALASSDDAWAAFQAEVDQACRDLVQDPGDIAIEVNPFGSENFGAAIVTLTPQEGDPDRMICIYDKKEKKAELTAPFAPVELD</sequence>
<keyword evidence="3" id="KW-1185">Reference proteome</keyword>
<comment type="caution">
    <text evidence="2">The sequence shown here is derived from an EMBL/GenBank/DDBJ whole genome shotgun (WGS) entry which is preliminary data.</text>
</comment>
<feature type="signal peptide" evidence="1">
    <location>
        <begin position="1"/>
        <end position="20"/>
    </location>
</feature>
<evidence type="ECO:0000256" key="1">
    <source>
        <dbReference type="SAM" id="SignalP"/>
    </source>
</evidence>
<protein>
    <submittedName>
        <fullName evidence="2">Uncharacterized protein</fullName>
    </submittedName>
</protein>
<accession>A0ABW4R9M9</accession>
<evidence type="ECO:0000313" key="2">
    <source>
        <dbReference type="EMBL" id="MFD1882812.1"/>
    </source>
</evidence>